<evidence type="ECO:0000256" key="3">
    <source>
        <dbReference type="SAM" id="MobiDB-lite"/>
    </source>
</evidence>
<dbReference type="SMART" id="SM00343">
    <property type="entry name" value="ZnF_C2HC"/>
    <property type="match status" value="1"/>
</dbReference>
<dbReference type="GO" id="GO:0019899">
    <property type="term" value="F:enzyme binding"/>
    <property type="evidence" value="ECO:0007669"/>
    <property type="project" value="UniProtKB-ARBA"/>
</dbReference>
<sequence length="728" mass="84446">MDKQQNITGSDFSPKFFTPEEGRHWNNLLFRLRCFEEAVCKNIRKIENKITEGQNLPSNSSSSEIDEINALIDGKFEKLENQFKNLKQIVKEEIANLGVDNDLNKAKMKEIENQIENNEVKNEVIFLRSKNMEIEKEQILQIQRLNILEEGMEKVEENLNKNEQKFAQIINKNARAIIDKIESLEAKIEILENGSRTSGFSWNVLGIVSSRMSKVKMDEKAFERLMKAQTEQFSQLFKEFCNNKSKVEDSVEKESADLYWKLQSLVGEFNADIEKGVTFESWFDKNKSFFVVDGKSLAEEVKVRLLATKLGSVEYAKISQKLMPQKLESMKFESLVDELKKEFCDPRSKLVRRYEVMKLKCPCAEKVLDFENVVNSECEKAEMALSVEEVKILIFIAGIPEEMNDLRQISLRFVERYSKPEECSLKILLEECRSYLAMKSEAKIFENSQSRFKVEPEYYADVNNVTTVEFDKGNFKGNRNSQNLENSRFNKSESQPWRREGQVKNYDSVQCYNCGLFGHISRYCRKPKKWSNRVNSPEVNQVRVNSSHSGPYCCTVRIPRQYSRNGSIISLNKSQKSKSSRESHWNKSNYSRKSSQFHEGMEVLVLNLNKNGKINWMPGTILSKFGSKYKVQVPKLKTVVSRDEWHIRKPKSMNSCGSQSYSEKSIRTKGSSSCSQNSRRSQILENSPMETCSQSKNGSEQKQLHTERDDEQTKDVETKKSWSYFMCK</sequence>
<feature type="region of interest" description="Disordered" evidence="3">
    <location>
        <begin position="650"/>
        <end position="728"/>
    </location>
</feature>
<keyword evidence="1" id="KW-0863">Zinc-finger</keyword>
<dbReference type="GO" id="GO:0008270">
    <property type="term" value="F:zinc ion binding"/>
    <property type="evidence" value="ECO:0007669"/>
    <property type="project" value="UniProtKB-KW"/>
</dbReference>
<name>A0A1I8BY85_MELHA</name>
<feature type="compositionally biased region" description="Polar residues" evidence="3">
    <location>
        <begin position="652"/>
        <end position="663"/>
    </location>
</feature>
<dbReference type="WBParaSite" id="MhA1_Contig781.frz3.gene24">
    <property type="protein sequence ID" value="MhA1_Contig781.frz3.gene24"/>
    <property type="gene ID" value="MhA1_Contig781.frz3.gene24"/>
</dbReference>
<dbReference type="AlphaFoldDB" id="A0A1I8BY85"/>
<dbReference type="Proteomes" id="UP000095281">
    <property type="component" value="Unplaced"/>
</dbReference>
<dbReference type="SUPFAM" id="SSF57756">
    <property type="entry name" value="Retrovirus zinc finger-like domains"/>
    <property type="match status" value="1"/>
</dbReference>
<feature type="compositionally biased region" description="Basic and acidic residues" evidence="3">
    <location>
        <begin position="488"/>
        <end position="497"/>
    </location>
</feature>
<feature type="domain" description="CCHC-type" evidence="4">
    <location>
        <begin position="511"/>
        <end position="526"/>
    </location>
</feature>
<reference evidence="6" key="1">
    <citation type="submission" date="2016-11" db="UniProtKB">
        <authorList>
            <consortium name="WormBaseParasite"/>
        </authorList>
    </citation>
    <scope>IDENTIFICATION</scope>
</reference>
<feature type="coiled-coil region" evidence="2">
    <location>
        <begin position="76"/>
        <end position="194"/>
    </location>
</feature>
<feature type="region of interest" description="Disordered" evidence="3">
    <location>
        <begin position="476"/>
        <end position="497"/>
    </location>
</feature>
<dbReference type="Gene3D" id="4.10.60.10">
    <property type="entry name" value="Zinc finger, CCHC-type"/>
    <property type="match status" value="1"/>
</dbReference>
<feature type="compositionally biased region" description="Low complexity" evidence="3">
    <location>
        <begin position="671"/>
        <end position="681"/>
    </location>
</feature>
<evidence type="ECO:0000256" key="2">
    <source>
        <dbReference type="SAM" id="Coils"/>
    </source>
</evidence>
<evidence type="ECO:0000313" key="6">
    <source>
        <dbReference type="WBParaSite" id="MhA1_Contig781.frz3.gene24"/>
    </source>
</evidence>
<dbReference type="InterPro" id="IPR055510">
    <property type="entry name" value="DUF7083"/>
</dbReference>
<dbReference type="InterPro" id="IPR001878">
    <property type="entry name" value="Znf_CCHC"/>
</dbReference>
<feature type="compositionally biased region" description="Polar residues" evidence="3">
    <location>
        <begin position="683"/>
        <end position="701"/>
    </location>
</feature>
<protein>
    <submittedName>
        <fullName evidence="6">CCHC-type domain-containing protein</fullName>
    </submittedName>
</protein>
<evidence type="ECO:0000256" key="1">
    <source>
        <dbReference type="PROSITE-ProRule" id="PRU00047"/>
    </source>
</evidence>
<dbReference type="GO" id="GO:0003676">
    <property type="term" value="F:nucleic acid binding"/>
    <property type="evidence" value="ECO:0007669"/>
    <property type="project" value="InterPro"/>
</dbReference>
<evidence type="ECO:0000259" key="4">
    <source>
        <dbReference type="PROSITE" id="PS50158"/>
    </source>
</evidence>
<proteinExistence type="predicted"/>
<keyword evidence="5" id="KW-1185">Reference proteome</keyword>
<feature type="compositionally biased region" description="Polar residues" evidence="3">
    <location>
        <begin position="477"/>
        <end position="487"/>
    </location>
</feature>
<accession>A0A1I8BY85</accession>
<dbReference type="PROSITE" id="PS50158">
    <property type="entry name" value="ZF_CCHC"/>
    <property type="match status" value="1"/>
</dbReference>
<keyword evidence="1" id="KW-0479">Metal-binding</keyword>
<dbReference type="Pfam" id="PF23309">
    <property type="entry name" value="DUF7083"/>
    <property type="match status" value="1"/>
</dbReference>
<organism evidence="5 6">
    <name type="scientific">Meloidogyne hapla</name>
    <name type="common">Root-knot nematode worm</name>
    <dbReference type="NCBI Taxonomy" id="6305"/>
    <lineage>
        <taxon>Eukaryota</taxon>
        <taxon>Metazoa</taxon>
        <taxon>Ecdysozoa</taxon>
        <taxon>Nematoda</taxon>
        <taxon>Chromadorea</taxon>
        <taxon>Rhabditida</taxon>
        <taxon>Tylenchina</taxon>
        <taxon>Tylenchomorpha</taxon>
        <taxon>Tylenchoidea</taxon>
        <taxon>Meloidogynidae</taxon>
        <taxon>Meloidogyninae</taxon>
        <taxon>Meloidogyne</taxon>
    </lineage>
</organism>
<evidence type="ECO:0000313" key="5">
    <source>
        <dbReference type="Proteomes" id="UP000095281"/>
    </source>
</evidence>
<dbReference type="InterPro" id="IPR036875">
    <property type="entry name" value="Znf_CCHC_sf"/>
</dbReference>
<feature type="region of interest" description="Disordered" evidence="3">
    <location>
        <begin position="567"/>
        <end position="592"/>
    </location>
</feature>
<keyword evidence="1" id="KW-0862">Zinc</keyword>
<feature type="compositionally biased region" description="Basic and acidic residues" evidence="3">
    <location>
        <begin position="702"/>
        <end position="720"/>
    </location>
</feature>
<keyword evidence="2" id="KW-0175">Coiled coil</keyword>